<feature type="region of interest" description="Disordered" evidence="1">
    <location>
        <begin position="383"/>
        <end position="405"/>
    </location>
</feature>
<evidence type="ECO:0000256" key="1">
    <source>
        <dbReference type="SAM" id="MobiDB-lite"/>
    </source>
</evidence>
<feature type="compositionally biased region" description="Basic and acidic residues" evidence="1">
    <location>
        <begin position="394"/>
        <end position="405"/>
    </location>
</feature>
<dbReference type="InterPro" id="IPR036691">
    <property type="entry name" value="Endo/exonu/phosph_ase_sf"/>
</dbReference>
<feature type="region of interest" description="Disordered" evidence="1">
    <location>
        <begin position="198"/>
        <end position="284"/>
    </location>
</feature>
<feature type="region of interest" description="Disordered" evidence="1">
    <location>
        <begin position="465"/>
        <end position="489"/>
    </location>
</feature>
<reference evidence="3" key="1">
    <citation type="submission" date="2023-07" db="EMBL/GenBank/DDBJ databases">
        <title>A chromosome-level genome assembly of Lolium multiflorum.</title>
        <authorList>
            <person name="Chen Y."/>
            <person name="Copetti D."/>
            <person name="Kolliker R."/>
            <person name="Studer B."/>
        </authorList>
    </citation>
    <scope>NUCLEOTIDE SEQUENCE</scope>
    <source>
        <strain evidence="3">02402/16</strain>
        <tissue evidence="3">Leaf</tissue>
    </source>
</reference>
<organism evidence="3 4">
    <name type="scientific">Lolium multiflorum</name>
    <name type="common">Italian ryegrass</name>
    <name type="synonym">Lolium perenne subsp. multiflorum</name>
    <dbReference type="NCBI Taxonomy" id="4521"/>
    <lineage>
        <taxon>Eukaryota</taxon>
        <taxon>Viridiplantae</taxon>
        <taxon>Streptophyta</taxon>
        <taxon>Embryophyta</taxon>
        <taxon>Tracheophyta</taxon>
        <taxon>Spermatophyta</taxon>
        <taxon>Magnoliopsida</taxon>
        <taxon>Liliopsida</taxon>
        <taxon>Poales</taxon>
        <taxon>Poaceae</taxon>
        <taxon>BOP clade</taxon>
        <taxon>Pooideae</taxon>
        <taxon>Poodae</taxon>
        <taxon>Poeae</taxon>
        <taxon>Poeae Chloroplast Group 2 (Poeae type)</taxon>
        <taxon>Loliodinae</taxon>
        <taxon>Loliinae</taxon>
        <taxon>Lolium</taxon>
    </lineage>
</organism>
<dbReference type="Gene3D" id="3.60.10.10">
    <property type="entry name" value="Endonuclease/exonuclease/phosphatase"/>
    <property type="match status" value="1"/>
</dbReference>
<feature type="compositionally biased region" description="Acidic residues" evidence="1">
    <location>
        <begin position="221"/>
        <end position="234"/>
    </location>
</feature>
<feature type="domain" description="Reverse transcriptase" evidence="2">
    <location>
        <begin position="993"/>
        <end position="1271"/>
    </location>
</feature>
<dbReference type="Proteomes" id="UP001231189">
    <property type="component" value="Unassembled WGS sequence"/>
</dbReference>
<name>A0AAD8SYK8_LOLMU</name>
<protein>
    <recommendedName>
        <fullName evidence="2">Reverse transcriptase domain-containing protein</fullName>
    </recommendedName>
</protein>
<proteinExistence type="predicted"/>
<dbReference type="PANTHER" id="PTHR31635:SF196">
    <property type="entry name" value="REVERSE TRANSCRIPTASE DOMAIN-CONTAINING PROTEIN-RELATED"/>
    <property type="match status" value="1"/>
</dbReference>
<gene>
    <name evidence="3" type="ORF">QYE76_054404</name>
</gene>
<dbReference type="CDD" id="cd01650">
    <property type="entry name" value="RT_nLTR_like"/>
    <property type="match status" value="1"/>
</dbReference>
<sequence>MCAIFSKSLDPYWAGFGGQRKGFFCCEVPEEEMYQPATNSALIILEKEGLNEEQLEEELKDLVDDNWTWQVCKLNATDFSVIFPSKESLRMAIRGGGITLPMCKTKAIVTIPTDDPLVVEKLEEVWVHLFGVPPPLRHADRLLLSTREVGRPLAVDVASLEHPSGPIKMSFGCQSPVQLQEHITLFVNMQGFRIRIAPISKSPADEPNNDPPSPPAKNGEDDKDDDQEETDEDRWDQRRKKHNDKTKNTPTSAPAGGNAGFARKSVPQAATDGYSSPCSPSACRSENIQSHKINLPASAFSQYGSNLTAQGDIFPTVANMIKQVLASPPASSPRCSDLEQLQLSTSLSTLNEETDEGQSYLTPGKALHLGAEDKKEIGWHNPASGESAASTLRASERCSKSNHDRPSRKIMLEVAGAKLFATEDGQVGKDLEKSSLHHAPTIKDSTPTPHVLLAESPIPELGAAVARAPRSKATPSEAQRKSARSARVADEPVLARTIRLATDKDAPSSATPGTFDSSKYTAFQSVPVDKLLTVAQDSCVIFPSSSLGPPETIISLIQARELAQADLAAARHKAEVEAAKAQAATNVEKESRVTQEGPVVQNGEDNLEQGSKDKPAKKRKVSKKQYPVGPRPLTRQARAQGSLETGDKFFWCWLPANGHSGGMLMGVRDSGFEVGVVDMGQFYLSTSILHRMSRRIMTIVGVYGPADHGRSSAFLEEVSAKVAGTNAPLLLGGDFNLIRAACDKNNDHLNWRLMDLFNEHIAAWALCEIPRSGARFTWTNRQINPVRSFLDRVFISPSLEGFFPLCSLRAETSLGSDHTPLIFDSGEGLPERSNRFFFESGWFERQDFLPMLHNTWCNLSAKVGGRDIIDWWQFMSGCLRQHLRGWARNIGVTSKRDKEALMTQIIQLDVQADSSGLDDDEWAQRYFLEDQLLQIVSTEDNNQLMITFSETELDSIHREMKSDTAPGPDGFPVLFFKRFWPNVKVGVLHILNDFMLGRIDISRLNFAILTLIPKVPGADLVSQFRPIALINVIFKIVSKAFAYRLDPIAHKTISLNQTAFIKGRNLLEGPLALIEIVHELRSKNLGGILLKLDFKKAYDRVNWEFLAEVLRCKGFEEAYIHRVLQLVSGGQTAISINGVIGPYFRNKRGVRQGDPLSPLLFNFIGEALSGILSAAGAAGHLHGVVPHLIPGGISHLQYADDTLILIQNSEENIANLKFLLMCFEDMSGLKINYHKNEVIVMGQPMEEQLRVANKLNCKRGSFPFMYLGLPISDRKLRLEQWLFLVRKLAVELNLG</sequence>
<accession>A0AAD8SYK8</accession>
<dbReference type="Pfam" id="PF00078">
    <property type="entry name" value="RVT_1"/>
    <property type="match status" value="1"/>
</dbReference>
<evidence type="ECO:0000313" key="3">
    <source>
        <dbReference type="EMBL" id="KAK1666245.1"/>
    </source>
</evidence>
<keyword evidence="4" id="KW-1185">Reference proteome</keyword>
<dbReference type="PANTHER" id="PTHR31635">
    <property type="entry name" value="REVERSE TRANSCRIPTASE DOMAIN-CONTAINING PROTEIN-RELATED"/>
    <property type="match status" value="1"/>
</dbReference>
<feature type="compositionally biased region" description="Polar residues" evidence="1">
    <location>
        <begin position="273"/>
        <end position="284"/>
    </location>
</feature>
<feature type="region of interest" description="Disordered" evidence="1">
    <location>
        <begin position="581"/>
        <end position="639"/>
    </location>
</feature>
<dbReference type="EMBL" id="JAUUTY010000003">
    <property type="protein sequence ID" value="KAK1666245.1"/>
    <property type="molecule type" value="Genomic_DNA"/>
</dbReference>
<comment type="caution">
    <text evidence="3">The sequence shown here is derived from an EMBL/GenBank/DDBJ whole genome shotgun (WGS) entry which is preliminary data.</text>
</comment>
<dbReference type="SUPFAM" id="SSF56672">
    <property type="entry name" value="DNA/RNA polymerases"/>
    <property type="match status" value="1"/>
</dbReference>
<dbReference type="PROSITE" id="PS50878">
    <property type="entry name" value="RT_POL"/>
    <property type="match status" value="1"/>
</dbReference>
<dbReference type="InterPro" id="IPR000477">
    <property type="entry name" value="RT_dom"/>
</dbReference>
<dbReference type="SUPFAM" id="SSF56219">
    <property type="entry name" value="DNase I-like"/>
    <property type="match status" value="1"/>
</dbReference>
<evidence type="ECO:0000313" key="4">
    <source>
        <dbReference type="Proteomes" id="UP001231189"/>
    </source>
</evidence>
<dbReference type="InterPro" id="IPR043502">
    <property type="entry name" value="DNA/RNA_pol_sf"/>
</dbReference>
<evidence type="ECO:0000259" key="2">
    <source>
        <dbReference type="PROSITE" id="PS50878"/>
    </source>
</evidence>